<dbReference type="SUPFAM" id="SSF51120">
    <property type="entry name" value="beta-Roll"/>
    <property type="match status" value="1"/>
</dbReference>
<dbReference type="AlphaFoldDB" id="A0A839U6E4"/>
<organism evidence="1 2">
    <name type="scientific">Phyllobacterium trifolii</name>
    <dbReference type="NCBI Taxonomy" id="300193"/>
    <lineage>
        <taxon>Bacteria</taxon>
        <taxon>Pseudomonadati</taxon>
        <taxon>Pseudomonadota</taxon>
        <taxon>Alphaproteobacteria</taxon>
        <taxon>Hyphomicrobiales</taxon>
        <taxon>Phyllobacteriaceae</taxon>
        <taxon>Phyllobacterium</taxon>
    </lineage>
</organism>
<dbReference type="Gene3D" id="2.150.10.10">
    <property type="entry name" value="Serralysin-like metalloprotease, C-terminal"/>
    <property type="match status" value="1"/>
</dbReference>
<dbReference type="EMBL" id="JACHXN010000005">
    <property type="protein sequence ID" value="MBB3145493.1"/>
    <property type="molecule type" value="Genomic_DNA"/>
</dbReference>
<evidence type="ECO:0000313" key="2">
    <source>
        <dbReference type="Proteomes" id="UP000554520"/>
    </source>
</evidence>
<gene>
    <name evidence="1" type="ORF">FHS21_001905</name>
</gene>
<keyword evidence="2" id="KW-1185">Reference proteome</keyword>
<comment type="caution">
    <text evidence="1">The sequence shown here is derived from an EMBL/GenBank/DDBJ whole genome shotgun (WGS) entry which is preliminary data.</text>
</comment>
<evidence type="ECO:0000313" key="1">
    <source>
        <dbReference type="EMBL" id="MBB3145493.1"/>
    </source>
</evidence>
<reference evidence="1 2" key="1">
    <citation type="submission" date="2020-08" db="EMBL/GenBank/DDBJ databases">
        <title>Genomic Encyclopedia of Type Strains, Phase III (KMG-III): the genomes of soil and plant-associated and newly described type strains.</title>
        <authorList>
            <person name="Whitman W."/>
        </authorList>
    </citation>
    <scope>NUCLEOTIDE SEQUENCE [LARGE SCALE GENOMIC DNA]</scope>
    <source>
        <strain evidence="1 2">CECT 7015</strain>
    </source>
</reference>
<protein>
    <submittedName>
        <fullName evidence="1">Ca2+-binding RTX toxin-like protein</fullName>
    </submittedName>
</protein>
<dbReference type="Proteomes" id="UP000554520">
    <property type="component" value="Unassembled WGS sequence"/>
</dbReference>
<proteinExistence type="predicted"/>
<dbReference type="InterPro" id="IPR011049">
    <property type="entry name" value="Serralysin-like_metalloprot_C"/>
</dbReference>
<name>A0A839U6E4_9HYPH</name>
<sequence>MTGEMSGDVLLNVENLTGSQYADSLEGDDNDNILTGGAGFDILIGNGGTDIFRFLYAEHGNQDHEGQAYGDTIGVFSSAEGDRIDVSPIDADTTIDGKQDFHFIRNGDFTGSAGELRMVVPDNVYPKDYLHLEGDTDGDGDADLVVAVVGDFDHDWTVNDFIM</sequence>
<accession>A0A839U6E4</accession>